<evidence type="ECO:0000256" key="4">
    <source>
        <dbReference type="ARBA" id="ARBA00022475"/>
    </source>
</evidence>
<dbReference type="CDD" id="cd17546">
    <property type="entry name" value="REC_hyHK_CKI1_RcsC-like"/>
    <property type="match status" value="2"/>
</dbReference>
<evidence type="ECO:0000256" key="5">
    <source>
        <dbReference type="ARBA" id="ARBA00022553"/>
    </source>
</evidence>
<dbReference type="PROSITE" id="PS50113">
    <property type="entry name" value="PAC"/>
    <property type="match status" value="1"/>
</dbReference>
<dbReference type="NCBIfam" id="TIGR00229">
    <property type="entry name" value="sensory_box"/>
    <property type="match status" value="1"/>
</dbReference>
<keyword evidence="7 18" id="KW-0812">Transmembrane</keyword>
<dbReference type="GO" id="GO:0006355">
    <property type="term" value="P:regulation of DNA-templated transcription"/>
    <property type="evidence" value="ECO:0007669"/>
    <property type="project" value="InterPro"/>
</dbReference>
<dbReference type="InterPro" id="IPR000700">
    <property type="entry name" value="PAS-assoc_C"/>
</dbReference>
<dbReference type="Gene3D" id="3.40.50.2300">
    <property type="match status" value="2"/>
</dbReference>
<evidence type="ECO:0000256" key="6">
    <source>
        <dbReference type="ARBA" id="ARBA00022679"/>
    </source>
</evidence>
<dbReference type="SUPFAM" id="SSF52172">
    <property type="entry name" value="CheY-like"/>
    <property type="match status" value="2"/>
</dbReference>
<dbReference type="SUPFAM" id="SSF55874">
    <property type="entry name" value="ATPase domain of HSP90 chaperone/DNA topoisomerase II/histidine kinase"/>
    <property type="match status" value="1"/>
</dbReference>
<evidence type="ECO:0000256" key="3">
    <source>
        <dbReference type="ARBA" id="ARBA00012438"/>
    </source>
</evidence>
<evidence type="ECO:0000256" key="14">
    <source>
        <dbReference type="PROSITE-ProRule" id="PRU00110"/>
    </source>
</evidence>
<dbReference type="InterPro" id="IPR036097">
    <property type="entry name" value="HisK_dim/P_sf"/>
</dbReference>
<keyword evidence="12" id="KW-0902">Two-component regulatory system</keyword>
<feature type="modified residue" description="4-aspartylphosphate" evidence="15">
    <location>
        <position position="1084"/>
    </location>
</feature>
<evidence type="ECO:0000256" key="16">
    <source>
        <dbReference type="SAM" id="Coils"/>
    </source>
</evidence>
<protein>
    <recommendedName>
        <fullName evidence="3">histidine kinase</fullName>
        <ecNumber evidence="3">2.7.13.3</ecNumber>
    </recommendedName>
</protein>
<evidence type="ECO:0000259" key="20">
    <source>
        <dbReference type="PROSITE" id="PS50110"/>
    </source>
</evidence>
<dbReference type="SMART" id="SM00086">
    <property type="entry name" value="PAC"/>
    <property type="match status" value="2"/>
</dbReference>
<evidence type="ECO:0000256" key="18">
    <source>
        <dbReference type="SAM" id="Phobius"/>
    </source>
</evidence>
<feature type="coiled-coil region" evidence="16">
    <location>
        <begin position="470"/>
        <end position="497"/>
    </location>
</feature>
<evidence type="ECO:0000259" key="19">
    <source>
        <dbReference type="PROSITE" id="PS50109"/>
    </source>
</evidence>
<dbReference type="GO" id="GO:0005886">
    <property type="term" value="C:plasma membrane"/>
    <property type="evidence" value="ECO:0007669"/>
    <property type="project" value="UniProtKB-SubCell"/>
</dbReference>
<evidence type="ECO:0000256" key="15">
    <source>
        <dbReference type="PROSITE-ProRule" id="PRU00169"/>
    </source>
</evidence>
<evidence type="ECO:0000256" key="7">
    <source>
        <dbReference type="ARBA" id="ARBA00022692"/>
    </source>
</evidence>
<keyword evidence="10" id="KW-0067">ATP-binding</keyword>
<evidence type="ECO:0000313" key="25">
    <source>
        <dbReference type="Proteomes" id="UP000194003"/>
    </source>
</evidence>
<feature type="domain" description="PAC" evidence="22">
    <location>
        <begin position="562"/>
        <end position="614"/>
    </location>
</feature>
<dbReference type="STRING" id="1434232.MAIT1_00355"/>
<keyword evidence="11 18" id="KW-1133">Transmembrane helix</keyword>
<dbReference type="PRINTS" id="PR00344">
    <property type="entry name" value="BCTRLSENSOR"/>
</dbReference>
<comment type="caution">
    <text evidence="24">The sequence shown here is derived from an EMBL/GenBank/DDBJ whole genome shotgun (WGS) entry which is preliminary data.</text>
</comment>
<keyword evidence="8" id="KW-0547">Nucleotide-binding</keyword>
<feature type="modified residue" description="Phosphohistidine" evidence="14">
    <location>
        <position position="1234"/>
    </location>
</feature>
<dbReference type="InterPro" id="IPR001610">
    <property type="entry name" value="PAC"/>
</dbReference>
<feature type="modified residue" description="4-aspartylphosphate" evidence="15">
    <location>
        <position position="940"/>
    </location>
</feature>
<keyword evidence="25" id="KW-1185">Reference proteome</keyword>
<evidence type="ECO:0000259" key="21">
    <source>
        <dbReference type="PROSITE" id="PS50112"/>
    </source>
</evidence>
<gene>
    <name evidence="24" type="ORF">MAIT1_00355</name>
</gene>
<feature type="domain" description="Histidine kinase" evidence="19">
    <location>
        <begin position="650"/>
        <end position="871"/>
    </location>
</feature>
<dbReference type="PANTHER" id="PTHR45339">
    <property type="entry name" value="HYBRID SIGNAL TRANSDUCTION HISTIDINE KINASE J"/>
    <property type="match status" value="1"/>
</dbReference>
<dbReference type="InterPro" id="IPR029151">
    <property type="entry name" value="Sensor-like_sf"/>
</dbReference>
<keyword evidence="4" id="KW-1003">Cell membrane</keyword>
<dbReference type="InterPro" id="IPR001789">
    <property type="entry name" value="Sig_transdc_resp-reg_receiver"/>
</dbReference>
<dbReference type="Gene3D" id="3.30.565.10">
    <property type="entry name" value="Histidine kinase-like ATPase, C-terminal domain"/>
    <property type="match status" value="1"/>
</dbReference>
<keyword evidence="13 18" id="KW-0472">Membrane</keyword>
<dbReference type="Pfam" id="PF08447">
    <property type="entry name" value="PAS_3"/>
    <property type="match status" value="1"/>
</dbReference>
<dbReference type="SMART" id="SM00448">
    <property type="entry name" value="REC"/>
    <property type="match status" value="2"/>
</dbReference>
<dbReference type="InterPro" id="IPR048760">
    <property type="entry name" value="VP0354-like_sensor_dom"/>
</dbReference>
<evidence type="ECO:0000256" key="10">
    <source>
        <dbReference type="ARBA" id="ARBA00022840"/>
    </source>
</evidence>
<dbReference type="SMART" id="SM00388">
    <property type="entry name" value="HisKA"/>
    <property type="match status" value="1"/>
</dbReference>
<keyword evidence="16" id="KW-0175">Coiled coil</keyword>
<dbReference type="PROSITE" id="PS50894">
    <property type="entry name" value="HPT"/>
    <property type="match status" value="1"/>
</dbReference>
<dbReference type="SUPFAM" id="SSF103190">
    <property type="entry name" value="Sensory domain-like"/>
    <property type="match status" value="2"/>
</dbReference>
<dbReference type="SUPFAM" id="SSF55785">
    <property type="entry name" value="PYP-like sensor domain (PAS domain)"/>
    <property type="match status" value="2"/>
</dbReference>
<dbReference type="InterPro" id="IPR036641">
    <property type="entry name" value="HPT_dom_sf"/>
</dbReference>
<proteinExistence type="predicted"/>
<evidence type="ECO:0000259" key="23">
    <source>
        <dbReference type="PROSITE" id="PS50894"/>
    </source>
</evidence>
<dbReference type="Gene3D" id="1.10.287.130">
    <property type="match status" value="1"/>
</dbReference>
<dbReference type="EMBL" id="LVJN01000015">
    <property type="protein sequence ID" value="OSM06783.1"/>
    <property type="molecule type" value="Genomic_DNA"/>
</dbReference>
<dbReference type="InterPro" id="IPR005467">
    <property type="entry name" value="His_kinase_dom"/>
</dbReference>
<dbReference type="InterPro" id="IPR036890">
    <property type="entry name" value="HATPase_C_sf"/>
</dbReference>
<keyword evidence="9" id="KW-0418">Kinase</keyword>
<dbReference type="Pfam" id="PF00512">
    <property type="entry name" value="HisKA"/>
    <property type="match status" value="1"/>
</dbReference>
<dbReference type="InterPro" id="IPR011006">
    <property type="entry name" value="CheY-like_superfamily"/>
</dbReference>
<evidence type="ECO:0000256" key="12">
    <source>
        <dbReference type="ARBA" id="ARBA00023012"/>
    </source>
</evidence>
<dbReference type="SUPFAM" id="SSF47384">
    <property type="entry name" value="Homodimeric domain of signal transducing histidine kinase"/>
    <property type="match status" value="1"/>
</dbReference>
<dbReference type="CDD" id="cd00130">
    <property type="entry name" value="PAS"/>
    <property type="match status" value="2"/>
</dbReference>
<dbReference type="CDD" id="cd16922">
    <property type="entry name" value="HATPase_EvgS-ArcB-TorS-like"/>
    <property type="match status" value="1"/>
</dbReference>
<evidence type="ECO:0000256" key="1">
    <source>
        <dbReference type="ARBA" id="ARBA00000085"/>
    </source>
</evidence>
<dbReference type="SMART" id="SM00091">
    <property type="entry name" value="PAS"/>
    <property type="match status" value="2"/>
</dbReference>
<feature type="domain" description="Response regulatory" evidence="20">
    <location>
        <begin position="886"/>
        <end position="1008"/>
    </location>
</feature>
<dbReference type="InterPro" id="IPR008207">
    <property type="entry name" value="Sig_transdc_His_kin_Hpt_dom"/>
</dbReference>
<dbReference type="InterPro" id="IPR003661">
    <property type="entry name" value="HisK_dim/P_dom"/>
</dbReference>
<dbReference type="FunFam" id="1.10.287.130:FF:000004">
    <property type="entry name" value="Ethylene receptor 1"/>
    <property type="match status" value="1"/>
</dbReference>
<dbReference type="Pfam" id="PF21623">
    <property type="entry name" value="HK_sensor_dom_bact"/>
    <property type="match status" value="1"/>
</dbReference>
<dbReference type="Pfam" id="PF00989">
    <property type="entry name" value="PAS"/>
    <property type="match status" value="1"/>
</dbReference>
<comment type="catalytic activity">
    <reaction evidence="1">
        <text>ATP + protein L-histidine = ADP + protein N-phospho-L-histidine.</text>
        <dbReference type="EC" id="2.7.13.3"/>
    </reaction>
</comment>
<dbReference type="InterPro" id="IPR035965">
    <property type="entry name" value="PAS-like_dom_sf"/>
</dbReference>
<dbReference type="Pfam" id="PF00072">
    <property type="entry name" value="Response_reg"/>
    <property type="match status" value="2"/>
</dbReference>
<dbReference type="Gene3D" id="3.30.450.20">
    <property type="entry name" value="PAS domain"/>
    <property type="match status" value="4"/>
</dbReference>
<dbReference type="Gene3D" id="2.10.70.100">
    <property type="match status" value="1"/>
</dbReference>
<dbReference type="PANTHER" id="PTHR45339:SF1">
    <property type="entry name" value="HYBRID SIGNAL TRANSDUCTION HISTIDINE KINASE J"/>
    <property type="match status" value="1"/>
</dbReference>
<dbReference type="InterPro" id="IPR013655">
    <property type="entry name" value="PAS_fold_3"/>
</dbReference>
<feature type="coiled-coil region" evidence="16">
    <location>
        <begin position="616"/>
        <end position="643"/>
    </location>
</feature>
<dbReference type="GO" id="GO:0005524">
    <property type="term" value="F:ATP binding"/>
    <property type="evidence" value="ECO:0007669"/>
    <property type="project" value="UniProtKB-KW"/>
</dbReference>
<feature type="domain" description="HPt" evidence="23">
    <location>
        <begin position="1195"/>
        <end position="1286"/>
    </location>
</feature>
<dbReference type="GO" id="GO:0000155">
    <property type="term" value="F:phosphorelay sensor kinase activity"/>
    <property type="evidence" value="ECO:0007669"/>
    <property type="project" value="InterPro"/>
</dbReference>
<evidence type="ECO:0000256" key="2">
    <source>
        <dbReference type="ARBA" id="ARBA00004651"/>
    </source>
</evidence>
<comment type="subcellular location">
    <subcellularLocation>
        <location evidence="2">Cell membrane</location>
        <topology evidence="2">Multi-pass membrane protein</topology>
    </subcellularLocation>
</comment>
<organism evidence="24 25">
    <name type="scientific">Magnetofaba australis IT-1</name>
    <dbReference type="NCBI Taxonomy" id="1434232"/>
    <lineage>
        <taxon>Bacteria</taxon>
        <taxon>Pseudomonadati</taxon>
        <taxon>Pseudomonadota</taxon>
        <taxon>Magnetococcia</taxon>
        <taxon>Magnetococcales</taxon>
        <taxon>Magnetococcaceae</taxon>
        <taxon>Magnetofaba</taxon>
    </lineage>
</organism>
<dbReference type="PROSITE" id="PS50110">
    <property type="entry name" value="RESPONSE_REGULATORY"/>
    <property type="match status" value="2"/>
</dbReference>
<keyword evidence="5 15" id="KW-0597">Phosphoprotein</keyword>
<feature type="region of interest" description="Disordered" evidence="17">
    <location>
        <begin position="1153"/>
        <end position="1184"/>
    </location>
</feature>
<dbReference type="InterPro" id="IPR003594">
    <property type="entry name" value="HATPase_dom"/>
</dbReference>
<dbReference type="InterPro" id="IPR013767">
    <property type="entry name" value="PAS_fold"/>
</dbReference>
<dbReference type="Gene3D" id="1.20.120.160">
    <property type="entry name" value="HPT domain"/>
    <property type="match status" value="1"/>
</dbReference>
<evidence type="ECO:0000259" key="22">
    <source>
        <dbReference type="PROSITE" id="PS50113"/>
    </source>
</evidence>
<dbReference type="PROSITE" id="PS50109">
    <property type="entry name" value="HIS_KIN"/>
    <property type="match status" value="1"/>
</dbReference>
<feature type="transmembrane region" description="Helical" evidence="18">
    <location>
        <begin position="308"/>
        <end position="328"/>
    </location>
</feature>
<dbReference type="EC" id="2.7.13.3" evidence="3"/>
<reference evidence="24 25" key="1">
    <citation type="journal article" date="2016" name="BMC Genomics">
        <title>Combined genomic and structural analyses of a cultured magnetotactic bacterium reveals its niche adaptation to a dynamic environment.</title>
        <authorList>
            <person name="Araujo A.C."/>
            <person name="Morillo V."/>
            <person name="Cypriano J."/>
            <person name="Teixeira L.C."/>
            <person name="Leao P."/>
            <person name="Lyra S."/>
            <person name="Almeida L.G."/>
            <person name="Bazylinski D.A."/>
            <person name="Vasconcellos A.T."/>
            <person name="Abreu F."/>
            <person name="Lins U."/>
        </authorList>
    </citation>
    <scope>NUCLEOTIDE SEQUENCE [LARGE SCALE GENOMIC DNA]</scope>
    <source>
        <strain evidence="24 25">IT-1</strain>
    </source>
</reference>
<evidence type="ECO:0000256" key="8">
    <source>
        <dbReference type="ARBA" id="ARBA00022741"/>
    </source>
</evidence>
<sequence length="1376" mass="153006">MMALLGVGAWYLYDSEVEKQRSDVRVRARIAMSNTFNAMRFRLAWIEKDTLYLSHLEQMMEGFTDDPVARNKLITETFRSFVFYRRNIYDQLQLLDGDGQEMVRINNRNGRIDAVTADQLQNKGDRYYVKEIQQLNREQIYLSPFDLNVERGQVEIPFLPMIRFGARTFDGQGKTKNMVVVNYKGADLISRLSNNFRDALGEFWIINQNGYWLSGASQSDEWGFMFPERRHLTVANRHPDLWRIIQENPLRGQREINGALLTYRTFQPTRELAVNGVALRADAKEQWTLAHYIPAEVYQELSASLRSAFIVGYLLIALMLGILVWYNAQIWARRQITMGELQESQERFRSLLESTPDAIVVSDAQGRIVLVNNEVESLFGYSREALLGAPVEILIPKRHQGGHVALRSEFLQHPIKRDMGRGRDDLYALRRDGTEFPVKISLNVSGEGDKKLVISEIRDITSERAATNVIRNLNAELEAQNIKLNQVKERLELSTRAGGIGIWDWEIGVDRLHWDTQMLELFDLTSDAFDARQGAWTERILEEDRRDFLNAIEAALKWGAPLDETFRIRLDDSAIRHIKTHGVVFRDDSGKAYRMLGVSYDVTERMLLEKQLIEHRDELELRVAERTAELDAARRNAERLNKVKGEFLANMSHEIRTPMNAILGMAYLLQKQELPGDANAMVRKVVNAGRTLLLIINDILDFSKLEAGRLEIERAPFLLNDVLENLSTIMASNVGEKDLELVISPPPTQANLLCGDALRLEQVLINLTGNAIKFTERGHVALRITLEDRTERSATLTFCVVDTGIGISEQAQKEIFAPFSQADTSTTRQFGGTGLGLAISRQLVSLMGGEITLTSELGKGSQFCFTLTFECAEDIQLSQPDMSEIDMVVVDDSPEAREAIAQTAQGLGWSSTITASGEEALDVVRKLAGGKEQTDVLVVDWRMPGMDGLQVAQRVHEMCAVERTPIVVMVTGHALESLSNAPELRYVDAVLSKPVTPSTLYDAVVKAKKAQNPANATRTAPSGAPSRRLTGLNLLVVDDSEINREVAQRIFVSEGAEVTLANDGLEAVQKVRHAARAFDIILMDVQMPVMDGYAATHEIRALPDMESLPIVALTAGAFKNQQDKASKAGMDAFIAKPFDVEMAVGLIQRMTGWEPPQREPEGADAQTPPPETPTASEPEEEHSDLAGLDVQGALQVWRDKAVYQRYLTRFAADYKDVVTQIEDASPEQGSAIAHKLKGAAGNLGLRDVARYAGEAEEALLEGTSAQTILSNLGEAITIGLDSISRYAPSAADANAQDLGAAADAVDAKAVEPLLRDMLAALATHDPEPAEAVLERIAQLAPESLLKGVREGLEGFDFQACAQAVRDLADTLKISLE</sequence>
<dbReference type="Proteomes" id="UP000194003">
    <property type="component" value="Unassembled WGS sequence"/>
</dbReference>
<dbReference type="InterPro" id="IPR000014">
    <property type="entry name" value="PAS"/>
</dbReference>
<dbReference type="PROSITE" id="PS50112">
    <property type="entry name" value="PAS"/>
    <property type="match status" value="1"/>
</dbReference>
<dbReference type="FunFam" id="3.30.565.10:FF:000010">
    <property type="entry name" value="Sensor histidine kinase RcsC"/>
    <property type="match status" value="1"/>
</dbReference>
<dbReference type="SUPFAM" id="SSF47226">
    <property type="entry name" value="Histidine-containing phosphotransfer domain, HPT domain"/>
    <property type="match status" value="1"/>
</dbReference>
<evidence type="ECO:0000256" key="9">
    <source>
        <dbReference type="ARBA" id="ARBA00022777"/>
    </source>
</evidence>
<name>A0A1Y2K7R3_9PROT</name>
<accession>A0A1Y2K7R3</accession>
<evidence type="ECO:0000256" key="17">
    <source>
        <dbReference type="SAM" id="MobiDB-lite"/>
    </source>
</evidence>
<evidence type="ECO:0000256" key="13">
    <source>
        <dbReference type="ARBA" id="ARBA00023136"/>
    </source>
</evidence>
<dbReference type="CDD" id="cd00082">
    <property type="entry name" value="HisKA"/>
    <property type="match status" value="1"/>
</dbReference>
<feature type="domain" description="PAS" evidence="21">
    <location>
        <begin position="344"/>
        <end position="418"/>
    </location>
</feature>
<dbReference type="Pfam" id="PF02518">
    <property type="entry name" value="HATPase_c"/>
    <property type="match status" value="1"/>
</dbReference>
<evidence type="ECO:0000256" key="11">
    <source>
        <dbReference type="ARBA" id="ARBA00022989"/>
    </source>
</evidence>
<keyword evidence="6" id="KW-0808">Transferase</keyword>
<evidence type="ECO:0000313" key="24">
    <source>
        <dbReference type="EMBL" id="OSM06783.1"/>
    </source>
</evidence>
<dbReference type="Pfam" id="PF01627">
    <property type="entry name" value="Hpt"/>
    <property type="match status" value="1"/>
</dbReference>
<feature type="domain" description="Response regulatory" evidence="20">
    <location>
        <begin position="1033"/>
        <end position="1151"/>
    </location>
</feature>
<dbReference type="SMART" id="SM00387">
    <property type="entry name" value="HATPase_c"/>
    <property type="match status" value="1"/>
</dbReference>
<dbReference type="InterPro" id="IPR004358">
    <property type="entry name" value="Sig_transdc_His_kin-like_C"/>
</dbReference>